<accession>A0ABN2J552</accession>
<evidence type="ECO:0000313" key="10">
    <source>
        <dbReference type="Proteomes" id="UP001500280"/>
    </source>
</evidence>
<dbReference type="SUPFAM" id="SSF56112">
    <property type="entry name" value="Protein kinase-like (PK-like)"/>
    <property type="match status" value="1"/>
</dbReference>
<keyword evidence="7" id="KW-0472">Membrane</keyword>
<dbReference type="EMBL" id="BAAANF010000029">
    <property type="protein sequence ID" value="GAA1718218.1"/>
    <property type="molecule type" value="Genomic_DNA"/>
</dbReference>
<evidence type="ECO:0000256" key="3">
    <source>
        <dbReference type="ARBA" id="ARBA00022679"/>
    </source>
</evidence>
<dbReference type="Gene3D" id="1.10.510.10">
    <property type="entry name" value="Transferase(Phosphotransferase) domain 1"/>
    <property type="match status" value="1"/>
</dbReference>
<evidence type="ECO:0000313" key="9">
    <source>
        <dbReference type="EMBL" id="GAA1718218.1"/>
    </source>
</evidence>
<evidence type="ECO:0000256" key="7">
    <source>
        <dbReference type="SAM" id="Phobius"/>
    </source>
</evidence>
<feature type="transmembrane region" description="Helical" evidence="7">
    <location>
        <begin position="292"/>
        <end position="312"/>
    </location>
</feature>
<evidence type="ECO:0000256" key="4">
    <source>
        <dbReference type="ARBA" id="ARBA00022741"/>
    </source>
</evidence>
<dbReference type="PROSITE" id="PS50011">
    <property type="entry name" value="PROTEIN_KINASE_DOM"/>
    <property type="match status" value="1"/>
</dbReference>
<evidence type="ECO:0000256" key="1">
    <source>
        <dbReference type="ARBA" id="ARBA00012513"/>
    </source>
</evidence>
<dbReference type="Proteomes" id="UP001500280">
    <property type="component" value="Unassembled WGS sequence"/>
</dbReference>
<gene>
    <name evidence="9" type="ORF">GCM10009745_78740</name>
</gene>
<dbReference type="Gene3D" id="3.30.200.20">
    <property type="entry name" value="Phosphorylase Kinase, domain 1"/>
    <property type="match status" value="1"/>
</dbReference>
<keyword evidence="2" id="KW-0723">Serine/threonine-protein kinase</keyword>
<evidence type="ECO:0000256" key="6">
    <source>
        <dbReference type="ARBA" id="ARBA00022840"/>
    </source>
</evidence>
<keyword evidence="6" id="KW-0067">ATP-binding</keyword>
<proteinExistence type="predicted"/>
<evidence type="ECO:0000259" key="8">
    <source>
        <dbReference type="PROSITE" id="PS50011"/>
    </source>
</evidence>
<dbReference type="InterPro" id="IPR008271">
    <property type="entry name" value="Ser/Thr_kinase_AS"/>
</dbReference>
<evidence type="ECO:0000256" key="5">
    <source>
        <dbReference type="ARBA" id="ARBA00022777"/>
    </source>
</evidence>
<organism evidence="9 10">
    <name type="scientific">Kribbella yunnanensis</name>
    <dbReference type="NCBI Taxonomy" id="190194"/>
    <lineage>
        <taxon>Bacteria</taxon>
        <taxon>Bacillati</taxon>
        <taxon>Actinomycetota</taxon>
        <taxon>Actinomycetes</taxon>
        <taxon>Propionibacteriales</taxon>
        <taxon>Kribbellaceae</taxon>
        <taxon>Kribbella</taxon>
    </lineage>
</organism>
<evidence type="ECO:0000256" key="2">
    <source>
        <dbReference type="ARBA" id="ARBA00022527"/>
    </source>
</evidence>
<comment type="caution">
    <text evidence="9">The sequence shown here is derived from an EMBL/GenBank/DDBJ whole genome shotgun (WGS) entry which is preliminary data.</text>
</comment>
<dbReference type="PANTHER" id="PTHR43289:SF6">
    <property type="entry name" value="SERINE_THREONINE-PROTEIN KINASE NEKL-3"/>
    <property type="match status" value="1"/>
</dbReference>
<dbReference type="PANTHER" id="PTHR43289">
    <property type="entry name" value="MITOGEN-ACTIVATED PROTEIN KINASE KINASE KINASE 20-RELATED"/>
    <property type="match status" value="1"/>
</dbReference>
<keyword evidence="7" id="KW-1133">Transmembrane helix</keyword>
<dbReference type="CDD" id="cd14014">
    <property type="entry name" value="STKc_PknB_like"/>
    <property type="match status" value="1"/>
</dbReference>
<dbReference type="InterPro" id="IPR000719">
    <property type="entry name" value="Prot_kinase_dom"/>
</dbReference>
<dbReference type="SMART" id="SM00220">
    <property type="entry name" value="S_TKc"/>
    <property type="match status" value="1"/>
</dbReference>
<dbReference type="EC" id="2.7.11.1" evidence="1"/>
<protein>
    <recommendedName>
        <fullName evidence="1">non-specific serine/threonine protein kinase</fullName>
        <ecNumber evidence="1">2.7.11.1</ecNumber>
    </recommendedName>
</protein>
<keyword evidence="4" id="KW-0547">Nucleotide-binding</keyword>
<dbReference type="PROSITE" id="PS00108">
    <property type="entry name" value="PROTEIN_KINASE_ST"/>
    <property type="match status" value="1"/>
</dbReference>
<reference evidence="9 10" key="1">
    <citation type="journal article" date="2019" name="Int. J. Syst. Evol. Microbiol.">
        <title>The Global Catalogue of Microorganisms (GCM) 10K type strain sequencing project: providing services to taxonomists for standard genome sequencing and annotation.</title>
        <authorList>
            <consortium name="The Broad Institute Genomics Platform"/>
            <consortium name="The Broad Institute Genome Sequencing Center for Infectious Disease"/>
            <person name="Wu L."/>
            <person name="Ma J."/>
        </authorList>
    </citation>
    <scope>NUCLEOTIDE SEQUENCE [LARGE SCALE GENOMIC DNA]</scope>
    <source>
        <strain evidence="9 10">JCM 14307</strain>
    </source>
</reference>
<dbReference type="InterPro" id="IPR011009">
    <property type="entry name" value="Kinase-like_dom_sf"/>
</dbReference>
<keyword evidence="5" id="KW-0418">Kinase</keyword>
<dbReference type="Pfam" id="PF00069">
    <property type="entry name" value="Pkinase"/>
    <property type="match status" value="1"/>
</dbReference>
<sequence length="614" mass="65257">MTEVASGGGGSYDVPMDPGSLVAGRYRLEEELGQGGMGAVWRAVDLELGREVSLKRAIAGSAGQIRREARVGAGLLHPNVVAVFDTVVDGDAQWLVTEYVQAMSLDRIIETDGPVPESRVLAIGAQLATALVAIHQRGIVHRDIKPANVLVTEDDVVKLTDLGIARWTEVTQTGGAQLTGTLGYVPPEVANGAEANAASDVFSLGATLYAAVEGQSPWGDGADGPFSQIQRAAKGSPLPYQRARQIRRLLDALMEPNPADRPSAAEAAALIQGADLPRRSWKRRLRPVRRGAILTAVAAIAVVSAVLLAWFLPRGPEAPAAKSNLIGLGADPAAVDPCAAIPTDALREFGEAFVDPEVRNFASCVISSTLKDGSGQVQSALEFTGPEEYPSRPVVPGQMGEIERPDETESNCERAVNLPDGNRLTITSYRIKNAKQAKLCPFAESLMQDVLATLSKGPLPPRPELPADSLLNVDACTLLNTAEASQAIGEASDPPDADLGHWGCTWDGKANEVSAAFTREWTIEDDDDWGGKVIKVGDRNARLIPDPDNKAVCTAMVVHWLYKPRLPVLEGTDEMREEVVSVRLVDKSAASSAAVCARTRAAAEAVVRRLPDVP</sequence>
<keyword evidence="3" id="KW-0808">Transferase</keyword>
<keyword evidence="7" id="KW-0812">Transmembrane</keyword>
<feature type="domain" description="Protein kinase" evidence="8">
    <location>
        <begin position="26"/>
        <end position="271"/>
    </location>
</feature>
<name>A0ABN2J552_9ACTN</name>
<keyword evidence="10" id="KW-1185">Reference proteome</keyword>